<dbReference type="PANTHER" id="PTHR47944:SF4">
    <property type="entry name" value="OS09G0441700 PROTEIN"/>
    <property type="match status" value="1"/>
</dbReference>
<keyword evidence="7" id="KW-1133">Transmembrane helix</keyword>
<evidence type="ECO:0008006" key="10">
    <source>
        <dbReference type="Google" id="ProtNLM"/>
    </source>
</evidence>
<dbReference type="PROSITE" id="PS00086">
    <property type="entry name" value="CYTOCHROME_P450"/>
    <property type="match status" value="1"/>
</dbReference>
<dbReference type="GO" id="GO:0004497">
    <property type="term" value="F:monooxygenase activity"/>
    <property type="evidence" value="ECO:0007669"/>
    <property type="project" value="UniProtKB-KW"/>
</dbReference>
<evidence type="ECO:0000256" key="6">
    <source>
        <dbReference type="RuleBase" id="RU000461"/>
    </source>
</evidence>
<keyword evidence="5 6" id="KW-0349">Heme</keyword>
<sequence length="460" mass="51852">MESQWTSVEKQVWTTVLALSLTLFLIIVRRGRKTSKNYRMPPGPWGFPVLARRASVVVASSSKVAEEFLKANDRVWASRPPGTVTKVLSYNCSDLICAFYGSRWRYARKIFMVELLSARRISSFQAARKQEILRAINDAITGSCSGTVPVQLDILIRRSTTNIVMRMLMNEQSLTKSPDERKISDDFHQAVKDGLQLLETFYVGDFIPWLDWVDPQGLKKKLSAVSKKCDTMWQGILDDHKRKLEAARGDQATDGSKNEEQDIVDALLTRLVDDDDGENLTEVEMKALIMNIIFAGTDTTSSTLQALLGELLRNPGIMEKAQAEMDSVVGRKRLVEDEILGYEIPAGTTLFVNLHAIHRDPALYERPLDFYPERFLGSEKDVHGFDFDLLPFGAGRRMCPGKGLALAVVLYIVALFIQTCDLRLPENLKPEDLTDLIALRRNSLLQALVNPRIPKDLVMF</sequence>
<dbReference type="SUPFAM" id="SSF48264">
    <property type="entry name" value="Cytochrome P450"/>
    <property type="match status" value="1"/>
</dbReference>
<dbReference type="AlphaFoldDB" id="A0ABD1Y992"/>
<dbReference type="GO" id="GO:0044550">
    <property type="term" value="P:secondary metabolite biosynthetic process"/>
    <property type="evidence" value="ECO:0007669"/>
    <property type="project" value="UniProtKB-ARBA"/>
</dbReference>
<dbReference type="InterPro" id="IPR036396">
    <property type="entry name" value="Cyt_P450_sf"/>
</dbReference>
<dbReference type="PRINTS" id="PR00385">
    <property type="entry name" value="P450"/>
</dbReference>
<dbReference type="Proteomes" id="UP001605036">
    <property type="component" value="Unassembled WGS sequence"/>
</dbReference>
<evidence type="ECO:0000313" key="8">
    <source>
        <dbReference type="EMBL" id="KAL2623191.1"/>
    </source>
</evidence>
<dbReference type="InterPro" id="IPR002401">
    <property type="entry name" value="Cyt_P450_E_grp-I"/>
</dbReference>
<evidence type="ECO:0000313" key="9">
    <source>
        <dbReference type="Proteomes" id="UP001605036"/>
    </source>
</evidence>
<dbReference type="PANTHER" id="PTHR47944">
    <property type="entry name" value="CYTOCHROME P450 98A9"/>
    <property type="match status" value="1"/>
</dbReference>
<comment type="similarity">
    <text evidence="1 6">Belongs to the cytochrome P450 family.</text>
</comment>
<keyword evidence="7" id="KW-0812">Transmembrane</keyword>
<feature type="transmembrane region" description="Helical" evidence="7">
    <location>
        <begin position="12"/>
        <end position="29"/>
    </location>
</feature>
<dbReference type="Gene3D" id="1.10.630.10">
    <property type="entry name" value="Cytochrome P450"/>
    <property type="match status" value="2"/>
</dbReference>
<evidence type="ECO:0000256" key="5">
    <source>
        <dbReference type="PIRSR" id="PIRSR602401-1"/>
    </source>
</evidence>
<organism evidence="8 9">
    <name type="scientific">Riccia fluitans</name>
    <dbReference type="NCBI Taxonomy" id="41844"/>
    <lineage>
        <taxon>Eukaryota</taxon>
        <taxon>Viridiplantae</taxon>
        <taxon>Streptophyta</taxon>
        <taxon>Embryophyta</taxon>
        <taxon>Marchantiophyta</taxon>
        <taxon>Marchantiopsida</taxon>
        <taxon>Marchantiidae</taxon>
        <taxon>Marchantiales</taxon>
        <taxon>Ricciaceae</taxon>
        <taxon>Riccia</taxon>
    </lineage>
</organism>
<keyword evidence="9" id="KW-1185">Reference proteome</keyword>
<keyword evidence="2 5" id="KW-0479">Metal-binding</keyword>
<proteinExistence type="inferred from homology"/>
<dbReference type="Pfam" id="PF00067">
    <property type="entry name" value="p450"/>
    <property type="match status" value="2"/>
</dbReference>
<evidence type="ECO:0000256" key="1">
    <source>
        <dbReference type="ARBA" id="ARBA00010617"/>
    </source>
</evidence>
<dbReference type="CDD" id="cd20618">
    <property type="entry name" value="CYP71_clan"/>
    <property type="match status" value="1"/>
</dbReference>
<comment type="cofactor">
    <cofactor evidence="5">
        <name>heme</name>
        <dbReference type="ChEBI" id="CHEBI:30413"/>
    </cofactor>
</comment>
<evidence type="ECO:0000256" key="7">
    <source>
        <dbReference type="SAM" id="Phobius"/>
    </source>
</evidence>
<keyword evidence="6" id="KW-0503">Monooxygenase</keyword>
<keyword evidence="7" id="KW-0472">Membrane</keyword>
<dbReference type="InterPro" id="IPR001128">
    <property type="entry name" value="Cyt_P450"/>
</dbReference>
<evidence type="ECO:0000256" key="2">
    <source>
        <dbReference type="ARBA" id="ARBA00022723"/>
    </source>
</evidence>
<accession>A0ABD1Y992</accession>
<name>A0ABD1Y992_9MARC</name>
<dbReference type="PRINTS" id="PR00463">
    <property type="entry name" value="EP450I"/>
</dbReference>
<feature type="transmembrane region" description="Helical" evidence="7">
    <location>
        <begin position="404"/>
        <end position="424"/>
    </location>
</feature>
<protein>
    <recommendedName>
        <fullName evidence="10">Cytochrome P450</fullName>
    </recommendedName>
</protein>
<gene>
    <name evidence="8" type="ORF">R1flu_003396</name>
</gene>
<dbReference type="EMBL" id="JBHFFA010000006">
    <property type="protein sequence ID" value="KAL2623191.1"/>
    <property type="molecule type" value="Genomic_DNA"/>
</dbReference>
<evidence type="ECO:0000256" key="4">
    <source>
        <dbReference type="ARBA" id="ARBA00023004"/>
    </source>
</evidence>
<evidence type="ECO:0000256" key="3">
    <source>
        <dbReference type="ARBA" id="ARBA00023002"/>
    </source>
</evidence>
<reference evidence="8 9" key="1">
    <citation type="submission" date="2024-09" db="EMBL/GenBank/DDBJ databases">
        <title>Chromosome-scale assembly of Riccia fluitans.</title>
        <authorList>
            <person name="Paukszto L."/>
            <person name="Sawicki J."/>
            <person name="Karawczyk K."/>
            <person name="Piernik-Szablinska J."/>
            <person name="Szczecinska M."/>
            <person name="Mazdziarz M."/>
        </authorList>
    </citation>
    <scope>NUCLEOTIDE SEQUENCE [LARGE SCALE GENOMIC DNA]</scope>
    <source>
        <strain evidence="8">Rf_01</strain>
        <tissue evidence="8">Aerial parts of the thallus</tissue>
    </source>
</reference>
<comment type="caution">
    <text evidence="8">The sequence shown here is derived from an EMBL/GenBank/DDBJ whole genome shotgun (WGS) entry which is preliminary data.</text>
</comment>
<feature type="binding site" description="axial binding residue" evidence="5">
    <location>
        <position position="399"/>
    </location>
    <ligand>
        <name>heme</name>
        <dbReference type="ChEBI" id="CHEBI:30413"/>
    </ligand>
    <ligandPart>
        <name>Fe</name>
        <dbReference type="ChEBI" id="CHEBI:18248"/>
    </ligandPart>
</feature>
<dbReference type="GO" id="GO:0046872">
    <property type="term" value="F:metal ion binding"/>
    <property type="evidence" value="ECO:0007669"/>
    <property type="project" value="UniProtKB-KW"/>
</dbReference>
<keyword evidence="4 5" id="KW-0408">Iron</keyword>
<keyword evidence="3 6" id="KW-0560">Oxidoreductase</keyword>
<dbReference type="InterPro" id="IPR017972">
    <property type="entry name" value="Cyt_P450_CS"/>
</dbReference>